<sequence>MRYSIDIRILPLVEVISEIKYYTSTPSRYTDTTAFDTDEIRGMRRKSPRRHIFEYKKRTFPYSAAVNIFCNLEIVT</sequence>
<dbReference type="Proteomes" id="UP000008063">
    <property type="component" value="Unassembled WGS sequence"/>
</dbReference>
<protein>
    <submittedName>
        <fullName evidence="1">Uncharacterized protein</fullName>
    </submittedName>
</protein>
<reference evidence="2" key="1">
    <citation type="journal article" date="2011" name="Science">
        <title>The plant cell wall-decomposing machinery underlies the functional diversity of forest fungi.</title>
        <authorList>
            <person name="Eastwood D.C."/>
            <person name="Floudas D."/>
            <person name="Binder M."/>
            <person name="Majcherczyk A."/>
            <person name="Schneider P."/>
            <person name="Aerts A."/>
            <person name="Asiegbu F.O."/>
            <person name="Baker S.E."/>
            <person name="Barry K."/>
            <person name="Bendiksby M."/>
            <person name="Blumentritt M."/>
            <person name="Coutinho P.M."/>
            <person name="Cullen D."/>
            <person name="de Vries R.P."/>
            <person name="Gathman A."/>
            <person name="Goodell B."/>
            <person name="Henrissat B."/>
            <person name="Ihrmark K."/>
            <person name="Kauserud H."/>
            <person name="Kohler A."/>
            <person name="LaButti K."/>
            <person name="Lapidus A."/>
            <person name="Lavin J.L."/>
            <person name="Lee Y.-H."/>
            <person name="Lindquist E."/>
            <person name="Lilly W."/>
            <person name="Lucas S."/>
            <person name="Morin E."/>
            <person name="Murat C."/>
            <person name="Oguiza J.A."/>
            <person name="Park J."/>
            <person name="Pisabarro A.G."/>
            <person name="Riley R."/>
            <person name="Rosling A."/>
            <person name="Salamov A."/>
            <person name="Schmidt O."/>
            <person name="Schmutz J."/>
            <person name="Skrede I."/>
            <person name="Stenlid J."/>
            <person name="Wiebenga A."/>
            <person name="Xie X."/>
            <person name="Kuees U."/>
            <person name="Hibbett D.S."/>
            <person name="Hoffmeister D."/>
            <person name="Hoegberg N."/>
            <person name="Martin F."/>
            <person name="Grigoriev I.V."/>
            <person name="Watkinson S.C."/>
        </authorList>
    </citation>
    <scope>NUCLEOTIDE SEQUENCE [LARGE SCALE GENOMIC DNA]</scope>
    <source>
        <strain evidence="2">strain S7.3</strain>
    </source>
</reference>
<dbReference type="EMBL" id="GL945482">
    <property type="protein sequence ID" value="EGN97273.1"/>
    <property type="molecule type" value="Genomic_DNA"/>
</dbReference>
<evidence type="ECO:0000313" key="2">
    <source>
        <dbReference type="Proteomes" id="UP000008063"/>
    </source>
</evidence>
<gene>
    <name evidence="1" type="ORF">SERLA73DRAFT_139420</name>
</gene>
<dbReference type="HOGENOM" id="CLU_2655998_0_0_1"/>
<dbReference type="AlphaFoldDB" id="F8Q262"/>
<accession>F8Q262</accession>
<keyword evidence="2" id="KW-1185">Reference proteome</keyword>
<proteinExistence type="predicted"/>
<dbReference type="InParanoid" id="F8Q262"/>
<evidence type="ECO:0000313" key="1">
    <source>
        <dbReference type="EMBL" id="EGN97273.1"/>
    </source>
</evidence>
<organism evidence="2">
    <name type="scientific">Serpula lacrymans var. lacrymans (strain S7.3)</name>
    <name type="common">Dry rot fungus</name>
    <dbReference type="NCBI Taxonomy" id="936435"/>
    <lineage>
        <taxon>Eukaryota</taxon>
        <taxon>Fungi</taxon>
        <taxon>Dikarya</taxon>
        <taxon>Basidiomycota</taxon>
        <taxon>Agaricomycotina</taxon>
        <taxon>Agaricomycetes</taxon>
        <taxon>Agaricomycetidae</taxon>
        <taxon>Boletales</taxon>
        <taxon>Coniophorineae</taxon>
        <taxon>Serpulaceae</taxon>
        <taxon>Serpula</taxon>
    </lineage>
</organism>
<name>F8Q262_SERL3</name>